<comment type="cofactor">
    <cofactor evidence="12">
        <name>Mg(2+)</name>
        <dbReference type="ChEBI" id="CHEBI:18420"/>
    </cofactor>
    <text evidence="12">Binds 1 Mg(2+) ion per subunit.</text>
</comment>
<dbReference type="Pfam" id="PF02776">
    <property type="entry name" value="TPP_enzyme_N"/>
    <property type="match status" value="1"/>
</dbReference>
<dbReference type="Gene3D" id="3.40.50.1220">
    <property type="entry name" value="TPP-binding domain"/>
    <property type="match status" value="1"/>
</dbReference>
<dbReference type="InterPro" id="IPR045229">
    <property type="entry name" value="TPP_enz"/>
</dbReference>
<dbReference type="Gene3D" id="3.40.50.970">
    <property type="match status" value="2"/>
</dbReference>
<dbReference type="GO" id="GO:0050660">
    <property type="term" value="F:flavin adenine dinucleotide binding"/>
    <property type="evidence" value="ECO:0007669"/>
    <property type="project" value="InterPro"/>
</dbReference>
<dbReference type="PANTHER" id="PTHR18968">
    <property type="entry name" value="THIAMINE PYROPHOSPHATE ENZYMES"/>
    <property type="match status" value="1"/>
</dbReference>
<evidence type="ECO:0000256" key="12">
    <source>
        <dbReference type="RuleBase" id="RU003591"/>
    </source>
</evidence>
<dbReference type="SUPFAM" id="SSF52467">
    <property type="entry name" value="DHS-like NAD/FAD-binding domain"/>
    <property type="match status" value="1"/>
</dbReference>
<evidence type="ECO:0000256" key="10">
    <source>
        <dbReference type="ARBA" id="ARBA00023304"/>
    </source>
</evidence>
<evidence type="ECO:0000313" key="16">
    <source>
        <dbReference type="EMBL" id="PJF30723.1"/>
    </source>
</evidence>
<feature type="domain" description="Thiamine pyrophosphate enzyme TPP-binding" evidence="14">
    <location>
        <begin position="390"/>
        <end position="537"/>
    </location>
</feature>
<evidence type="ECO:0000256" key="6">
    <source>
        <dbReference type="ARBA" id="ARBA00022679"/>
    </source>
</evidence>
<dbReference type="AlphaFoldDB" id="A0A2M8NZJ5"/>
<dbReference type="PANTHER" id="PTHR18968:SF13">
    <property type="entry name" value="ACETOLACTATE SYNTHASE CATALYTIC SUBUNIT, MITOCHONDRIAL"/>
    <property type="match status" value="1"/>
</dbReference>
<dbReference type="GO" id="GO:0005948">
    <property type="term" value="C:acetolactate synthase complex"/>
    <property type="evidence" value="ECO:0007669"/>
    <property type="project" value="TreeGrafter"/>
</dbReference>
<evidence type="ECO:0000256" key="9">
    <source>
        <dbReference type="ARBA" id="ARBA00023052"/>
    </source>
</evidence>
<dbReference type="Pfam" id="PF00205">
    <property type="entry name" value="TPP_enzyme_M"/>
    <property type="match status" value="1"/>
</dbReference>
<dbReference type="CDD" id="cd02015">
    <property type="entry name" value="TPP_AHAS"/>
    <property type="match status" value="1"/>
</dbReference>
<proteinExistence type="inferred from homology"/>
<evidence type="ECO:0000256" key="11">
    <source>
        <dbReference type="ARBA" id="ARBA00048670"/>
    </source>
</evidence>
<keyword evidence="5 12" id="KW-0028">Amino-acid biosynthesis</keyword>
<dbReference type="FunFam" id="3.40.50.970:FF:000007">
    <property type="entry name" value="Acetolactate synthase"/>
    <property type="match status" value="1"/>
</dbReference>
<evidence type="ECO:0000256" key="2">
    <source>
        <dbReference type="ARBA" id="ARBA00005025"/>
    </source>
</evidence>
<dbReference type="GO" id="GO:0000287">
    <property type="term" value="F:magnesium ion binding"/>
    <property type="evidence" value="ECO:0007669"/>
    <property type="project" value="UniProtKB-UniRule"/>
</dbReference>
<dbReference type="EC" id="2.2.1.6" evidence="4 12"/>
<gene>
    <name evidence="16" type="primary">ilvB</name>
    <name evidence="16" type="ORF">CUN51_06985</name>
</gene>
<evidence type="ECO:0000256" key="3">
    <source>
        <dbReference type="ARBA" id="ARBA00007812"/>
    </source>
</evidence>
<comment type="cofactor">
    <cofactor evidence="12">
        <name>thiamine diphosphate</name>
        <dbReference type="ChEBI" id="CHEBI:58937"/>
    </cofactor>
    <text evidence="12">Binds 1 thiamine pyrophosphate per subunit.</text>
</comment>
<comment type="caution">
    <text evidence="16">The sequence shown here is derived from an EMBL/GenBank/DDBJ whole genome shotgun (WGS) entry which is preliminary data.</text>
</comment>
<feature type="domain" description="Thiamine pyrophosphate enzyme central" evidence="13">
    <location>
        <begin position="195"/>
        <end position="330"/>
    </location>
</feature>
<dbReference type="FunFam" id="3.40.50.1220:FF:000008">
    <property type="entry name" value="Acetolactate synthase"/>
    <property type="match status" value="1"/>
</dbReference>
<keyword evidence="8 12" id="KW-0460">Magnesium</keyword>
<dbReference type="InterPro" id="IPR012000">
    <property type="entry name" value="Thiamin_PyroP_enz_cen_dom"/>
</dbReference>
<dbReference type="InterPro" id="IPR011766">
    <property type="entry name" value="TPP_enzyme_TPP-bd"/>
</dbReference>
<dbReference type="InterPro" id="IPR000399">
    <property type="entry name" value="TPP-bd_CS"/>
</dbReference>
<dbReference type="GO" id="GO:0030976">
    <property type="term" value="F:thiamine pyrophosphate binding"/>
    <property type="evidence" value="ECO:0007669"/>
    <property type="project" value="UniProtKB-UniRule"/>
</dbReference>
<comment type="pathway">
    <text evidence="2 12">Amino-acid biosynthesis; L-valine biosynthesis; L-valine from pyruvate: step 1/4.</text>
</comment>
<dbReference type="InterPro" id="IPR012846">
    <property type="entry name" value="Acetolactate_synth_lsu"/>
</dbReference>
<dbReference type="UniPathway" id="UPA00049">
    <property type="reaction ID" value="UER00059"/>
</dbReference>
<dbReference type="Pfam" id="PF02775">
    <property type="entry name" value="TPP_enzyme_C"/>
    <property type="match status" value="1"/>
</dbReference>
<keyword evidence="10 12" id="KW-0100">Branched-chain amino acid biosynthesis</keyword>
<feature type="domain" description="Thiamine pyrophosphate enzyme N-terminal TPP-binding" evidence="15">
    <location>
        <begin position="4"/>
        <end position="119"/>
    </location>
</feature>
<dbReference type="Proteomes" id="UP000228921">
    <property type="component" value="Unassembled WGS sequence"/>
</dbReference>
<dbReference type="InterPro" id="IPR012001">
    <property type="entry name" value="Thiamin_PyroP_enz_TPP-bd_dom"/>
</dbReference>
<organism evidence="16 17">
    <name type="scientific">Candidatus Thermofonsia Clade 1 bacterium</name>
    <dbReference type="NCBI Taxonomy" id="2364210"/>
    <lineage>
        <taxon>Bacteria</taxon>
        <taxon>Bacillati</taxon>
        <taxon>Chloroflexota</taxon>
        <taxon>Candidatus Thermofontia</taxon>
        <taxon>Candidatus Thermofonsia Clade 1</taxon>
    </lineage>
</organism>
<dbReference type="GO" id="GO:0003984">
    <property type="term" value="F:acetolactate synthase activity"/>
    <property type="evidence" value="ECO:0007669"/>
    <property type="project" value="UniProtKB-EC"/>
</dbReference>
<evidence type="ECO:0000259" key="14">
    <source>
        <dbReference type="Pfam" id="PF02775"/>
    </source>
</evidence>
<dbReference type="InterPro" id="IPR029035">
    <property type="entry name" value="DHS-like_NAD/FAD-binding_dom"/>
</dbReference>
<comment type="similarity">
    <text evidence="3 12">Belongs to the TPP enzyme family.</text>
</comment>
<dbReference type="UniPathway" id="UPA00047">
    <property type="reaction ID" value="UER00055"/>
</dbReference>
<comment type="catalytic activity">
    <reaction evidence="11 12">
        <text>2 pyruvate + H(+) = (2S)-2-acetolactate + CO2</text>
        <dbReference type="Rhea" id="RHEA:25249"/>
        <dbReference type="ChEBI" id="CHEBI:15361"/>
        <dbReference type="ChEBI" id="CHEBI:15378"/>
        <dbReference type="ChEBI" id="CHEBI:16526"/>
        <dbReference type="ChEBI" id="CHEBI:58476"/>
        <dbReference type="EC" id="2.2.1.6"/>
    </reaction>
</comment>
<keyword evidence="9 12" id="KW-0786">Thiamine pyrophosphate</keyword>
<evidence type="ECO:0000256" key="1">
    <source>
        <dbReference type="ARBA" id="ARBA00004974"/>
    </source>
</evidence>
<sequence>MELTGGEIIWECLLREGVEIVFGYPGGAILPTYDAMTKYQDRVRHVLVRHEQGATHMADGYARITGKVGVAMATSGPGATNMVTGIATAMMDSVPLVCITGQVPSTVLGSDAFQETDITGITLPITKHNFLVTNVKQIAPALRKAFHIARTGRPGPVLVDITKDAQNQKMDFVYPTEPLRLPGYVPPSAATPDQIERAIALIKNAERPLILAGHGVMMSGAERQLLELAERAQIPVALTLLGKGAMPESHPLCLGMMGMHGGAAVNQAIQSADLLLAFGMRFDDRVTGNLRTYSPNSRKIHIDIDASELNKNVKVDVGIAGDLRTVLEQLLPHVPSLSHAAWLGEIRNWQEETDERDIIHYVAPSDKLYAAHAIRDLWEATNGDAIVVTDVGQHQMWTAQYYLNQRPRTLITSGGLGTMGFGFPAAIGVKLGAPQETVWAIVGDGGFQMTLCELATAAQENVNVNVAIINNAYLGMVRQWQEFFHGERYNATPMHNPDFVRLAEAYGIAARRVRTRAEIPETVAWAHSINGPTVVEFQVEKEDIVYPMVPAGADLDKMIRRPAPPRNLPDWSENH</sequence>
<dbReference type="GO" id="GO:0009099">
    <property type="term" value="P:L-valine biosynthetic process"/>
    <property type="evidence" value="ECO:0007669"/>
    <property type="project" value="UniProtKB-UniPathway"/>
</dbReference>
<evidence type="ECO:0000256" key="5">
    <source>
        <dbReference type="ARBA" id="ARBA00022605"/>
    </source>
</evidence>
<dbReference type="PROSITE" id="PS00187">
    <property type="entry name" value="TPP_ENZYMES"/>
    <property type="match status" value="1"/>
</dbReference>
<keyword evidence="6 12" id="KW-0808">Transferase</keyword>
<protein>
    <recommendedName>
        <fullName evidence="4 12">Acetolactate synthase</fullName>
        <ecNumber evidence="4 12">2.2.1.6</ecNumber>
    </recommendedName>
</protein>
<evidence type="ECO:0000259" key="15">
    <source>
        <dbReference type="Pfam" id="PF02776"/>
    </source>
</evidence>
<comment type="pathway">
    <text evidence="1 12">Amino-acid biosynthesis; L-isoleucine biosynthesis; L-isoleucine from 2-oxobutanoate: step 1/4.</text>
</comment>
<dbReference type="InterPro" id="IPR029061">
    <property type="entry name" value="THDP-binding"/>
</dbReference>
<name>A0A2M8NZJ5_9CHLR</name>
<evidence type="ECO:0000259" key="13">
    <source>
        <dbReference type="Pfam" id="PF00205"/>
    </source>
</evidence>
<reference evidence="16 17" key="1">
    <citation type="submission" date="2017-11" db="EMBL/GenBank/DDBJ databases">
        <title>Evolution of Phototrophy in the Chloroflexi Phylum Driven by Horizontal Gene Transfer.</title>
        <authorList>
            <person name="Ward L.M."/>
            <person name="Hemp J."/>
            <person name="Shih P.M."/>
            <person name="Mcglynn S.E."/>
            <person name="Fischer W."/>
        </authorList>
    </citation>
    <scope>NUCLEOTIDE SEQUENCE [LARGE SCALE GENOMIC DNA]</scope>
    <source>
        <strain evidence="16">CP2_2F</strain>
    </source>
</reference>
<dbReference type="NCBIfam" id="TIGR00118">
    <property type="entry name" value="acolac_lg"/>
    <property type="match status" value="1"/>
</dbReference>
<dbReference type="InterPro" id="IPR039368">
    <property type="entry name" value="AHAS_TPP"/>
</dbReference>
<evidence type="ECO:0000256" key="7">
    <source>
        <dbReference type="ARBA" id="ARBA00022723"/>
    </source>
</evidence>
<dbReference type="CDD" id="cd07035">
    <property type="entry name" value="TPP_PYR_POX_like"/>
    <property type="match status" value="1"/>
</dbReference>
<evidence type="ECO:0000256" key="4">
    <source>
        <dbReference type="ARBA" id="ARBA00013145"/>
    </source>
</evidence>
<dbReference type="GO" id="GO:0009097">
    <property type="term" value="P:isoleucine biosynthetic process"/>
    <property type="evidence" value="ECO:0007669"/>
    <property type="project" value="UniProtKB-UniPathway"/>
</dbReference>
<dbReference type="EMBL" id="PGTK01000007">
    <property type="protein sequence ID" value="PJF30723.1"/>
    <property type="molecule type" value="Genomic_DNA"/>
</dbReference>
<evidence type="ECO:0000313" key="17">
    <source>
        <dbReference type="Proteomes" id="UP000228921"/>
    </source>
</evidence>
<dbReference type="SUPFAM" id="SSF52518">
    <property type="entry name" value="Thiamin diphosphate-binding fold (THDP-binding)"/>
    <property type="match status" value="2"/>
</dbReference>
<accession>A0A2M8NZJ5</accession>
<keyword evidence="7 12" id="KW-0479">Metal-binding</keyword>
<evidence type="ECO:0000256" key="8">
    <source>
        <dbReference type="ARBA" id="ARBA00022842"/>
    </source>
</evidence>